<comment type="caution">
    <text evidence="3">The sequence shown here is derived from an EMBL/GenBank/DDBJ whole genome shotgun (WGS) entry which is preliminary data.</text>
</comment>
<reference evidence="3" key="2">
    <citation type="submission" date="2023-05" db="EMBL/GenBank/DDBJ databases">
        <authorList>
            <consortium name="Lawrence Berkeley National Laboratory"/>
            <person name="Steindorff A."/>
            <person name="Hensen N."/>
            <person name="Bonometti L."/>
            <person name="Westerberg I."/>
            <person name="Brannstrom I.O."/>
            <person name="Guillou S."/>
            <person name="Cros-Aarteil S."/>
            <person name="Calhoun S."/>
            <person name="Haridas S."/>
            <person name="Kuo A."/>
            <person name="Mondo S."/>
            <person name="Pangilinan J."/>
            <person name="Riley R."/>
            <person name="Labutti K."/>
            <person name="Andreopoulos B."/>
            <person name="Lipzen A."/>
            <person name="Chen C."/>
            <person name="Yanf M."/>
            <person name="Daum C."/>
            <person name="Ng V."/>
            <person name="Clum A."/>
            <person name="Ohm R."/>
            <person name="Martin F."/>
            <person name="Silar P."/>
            <person name="Natvig D."/>
            <person name="Lalanne C."/>
            <person name="Gautier V."/>
            <person name="Ament-Velasquez S.L."/>
            <person name="Kruys A."/>
            <person name="Hutchinson M.I."/>
            <person name="Powell A.J."/>
            <person name="Barry K."/>
            <person name="Miller A.N."/>
            <person name="Grigoriev I.V."/>
            <person name="Debuchy R."/>
            <person name="Gladieux P."/>
            <person name="Thoren M.H."/>
            <person name="Johannesson H."/>
        </authorList>
    </citation>
    <scope>NUCLEOTIDE SEQUENCE</scope>
    <source>
        <strain evidence="3">CBS 123565</strain>
    </source>
</reference>
<feature type="region of interest" description="Disordered" evidence="1">
    <location>
        <begin position="1"/>
        <end position="33"/>
    </location>
</feature>
<keyword evidence="2" id="KW-0812">Transmembrane</keyword>
<sequence>MVRQQDEAENADEEPVAQQQQQPQQQQQHTEPHLAQAWTEYLDCRTRLQAETTPSQRLLAAEHEKLAAHLVGLAAARDGTMAHHRFHAAHRAQLFARRLLRQLPDQEDQARAHLDGLVEHQMTVVARGAAGNRAAPPVRRGPFAATTGEWAYYCAMLGIAGVCINVGLLLLLEVMGWGTVAGSRKW</sequence>
<keyword evidence="4" id="KW-1185">Reference proteome</keyword>
<protein>
    <submittedName>
        <fullName evidence="3">Uncharacterized protein</fullName>
    </submittedName>
</protein>
<dbReference type="EMBL" id="MU853411">
    <property type="protein sequence ID" value="KAK4133637.1"/>
    <property type="molecule type" value="Genomic_DNA"/>
</dbReference>
<reference evidence="3" key="1">
    <citation type="journal article" date="2023" name="Mol. Phylogenet. Evol.">
        <title>Genome-scale phylogeny and comparative genomics of the fungal order Sordariales.</title>
        <authorList>
            <person name="Hensen N."/>
            <person name="Bonometti L."/>
            <person name="Westerberg I."/>
            <person name="Brannstrom I.O."/>
            <person name="Guillou S."/>
            <person name="Cros-Aarteil S."/>
            <person name="Calhoun S."/>
            <person name="Haridas S."/>
            <person name="Kuo A."/>
            <person name="Mondo S."/>
            <person name="Pangilinan J."/>
            <person name="Riley R."/>
            <person name="LaButti K."/>
            <person name="Andreopoulos B."/>
            <person name="Lipzen A."/>
            <person name="Chen C."/>
            <person name="Yan M."/>
            <person name="Daum C."/>
            <person name="Ng V."/>
            <person name="Clum A."/>
            <person name="Steindorff A."/>
            <person name="Ohm R.A."/>
            <person name="Martin F."/>
            <person name="Silar P."/>
            <person name="Natvig D.O."/>
            <person name="Lalanne C."/>
            <person name="Gautier V."/>
            <person name="Ament-Velasquez S.L."/>
            <person name="Kruys A."/>
            <person name="Hutchinson M.I."/>
            <person name="Powell A.J."/>
            <person name="Barry K."/>
            <person name="Miller A.N."/>
            <person name="Grigoriev I.V."/>
            <person name="Debuchy R."/>
            <person name="Gladieux P."/>
            <person name="Hiltunen Thoren M."/>
            <person name="Johannesson H."/>
        </authorList>
    </citation>
    <scope>NUCLEOTIDE SEQUENCE</scope>
    <source>
        <strain evidence="3">CBS 123565</strain>
    </source>
</reference>
<feature type="compositionally biased region" description="Low complexity" evidence="1">
    <location>
        <begin position="18"/>
        <end position="28"/>
    </location>
</feature>
<evidence type="ECO:0000256" key="1">
    <source>
        <dbReference type="SAM" id="MobiDB-lite"/>
    </source>
</evidence>
<dbReference type="Proteomes" id="UP001304895">
    <property type="component" value="Unassembled WGS sequence"/>
</dbReference>
<keyword evidence="2" id="KW-0472">Membrane</keyword>
<keyword evidence="2" id="KW-1133">Transmembrane helix</keyword>
<evidence type="ECO:0000313" key="4">
    <source>
        <dbReference type="Proteomes" id="UP001304895"/>
    </source>
</evidence>
<accession>A0AAN6UIJ6</accession>
<gene>
    <name evidence="3" type="ORF">BT67DRAFT_38924</name>
</gene>
<evidence type="ECO:0000256" key="2">
    <source>
        <dbReference type="SAM" id="Phobius"/>
    </source>
</evidence>
<feature type="transmembrane region" description="Helical" evidence="2">
    <location>
        <begin position="150"/>
        <end position="172"/>
    </location>
</feature>
<proteinExistence type="predicted"/>
<name>A0AAN6UIJ6_9PEZI</name>
<organism evidence="3 4">
    <name type="scientific">Trichocladium antarcticum</name>
    <dbReference type="NCBI Taxonomy" id="1450529"/>
    <lineage>
        <taxon>Eukaryota</taxon>
        <taxon>Fungi</taxon>
        <taxon>Dikarya</taxon>
        <taxon>Ascomycota</taxon>
        <taxon>Pezizomycotina</taxon>
        <taxon>Sordariomycetes</taxon>
        <taxon>Sordariomycetidae</taxon>
        <taxon>Sordariales</taxon>
        <taxon>Chaetomiaceae</taxon>
        <taxon>Trichocladium</taxon>
    </lineage>
</organism>
<dbReference type="AlphaFoldDB" id="A0AAN6UIJ6"/>
<evidence type="ECO:0000313" key="3">
    <source>
        <dbReference type="EMBL" id="KAK4133637.1"/>
    </source>
</evidence>